<dbReference type="Proteomes" id="UP000821837">
    <property type="component" value="Chromosome 10"/>
</dbReference>
<sequence>MDRTTVRMALTRWVVLTKETARLSVIMVTPKPKLATPTEDAVAAEANSTIMVSSLAAAADDCTVGWRKECGNGACSLGVKCVTRRTTVATTRTKTLRWVCDGQNDCPDGSDEMGCPETKETARFVCHYGRTPKPKLATPTEDAVAVDTASTTSTPALDCNVDDGDFPCMDGQCLLPFQVCDGVRDCSDGADEGRFCQLVRQGNEQPQKSQQQHDEHSLHSLLTDLHLHCHVLLDQSLNSSNATKEE</sequence>
<evidence type="ECO:0000313" key="10">
    <source>
        <dbReference type="Proteomes" id="UP000821837"/>
    </source>
</evidence>
<dbReference type="Gene3D" id="4.10.400.10">
    <property type="entry name" value="Low-density Lipoprotein Receptor"/>
    <property type="match status" value="2"/>
</dbReference>
<evidence type="ECO:0000256" key="6">
    <source>
        <dbReference type="ARBA" id="ARBA00023136"/>
    </source>
</evidence>
<dbReference type="SUPFAM" id="SSF57424">
    <property type="entry name" value="LDL receptor-like module"/>
    <property type="match status" value="2"/>
</dbReference>
<dbReference type="GO" id="GO:0012505">
    <property type="term" value="C:endomembrane system"/>
    <property type="evidence" value="ECO:0007669"/>
    <property type="project" value="UniProtKB-SubCell"/>
</dbReference>
<evidence type="ECO:0000256" key="7">
    <source>
        <dbReference type="ARBA" id="ARBA00023157"/>
    </source>
</evidence>
<dbReference type="InterPro" id="IPR023415">
    <property type="entry name" value="LDLR_class-A_CS"/>
</dbReference>
<organism evidence="9 10">
    <name type="scientific">Rhipicephalus sanguineus</name>
    <name type="common">Brown dog tick</name>
    <name type="synonym">Ixodes sanguineus</name>
    <dbReference type="NCBI Taxonomy" id="34632"/>
    <lineage>
        <taxon>Eukaryota</taxon>
        <taxon>Metazoa</taxon>
        <taxon>Ecdysozoa</taxon>
        <taxon>Arthropoda</taxon>
        <taxon>Chelicerata</taxon>
        <taxon>Arachnida</taxon>
        <taxon>Acari</taxon>
        <taxon>Parasitiformes</taxon>
        <taxon>Ixodida</taxon>
        <taxon>Ixodoidea</taxon>
        <taxon>Ixodidae</taxon>
        <taxon>Rhipicephalinae</taxon>
        <taxon>Rhipicephalus</taxon>
        <taxon>Rhipicephalus</taxon>
    </lineage>
</organism>
<comment type="subcellular location">
    <subcellularLocation>
        <location evidence="2">Endomembrane system</location>
    </subcellularLocation>
    <subcellularLocation>
        <location evidence="1">Membrane</location>
        <topology evidence="1">Single-pass membrane protein</topology>
    </subcellularLocation>
</comment>
<name>A0A9D4QDM1_RHISA</name>
<evidence type="ECO:0000256" key="5">
    <source>
        <dbReference type="ARBA" id="ARBA00022989"/>
    </source>
</evidence>
<evidence type="ECO:0000256" key="2">
    <source>
        <dbReference type="ARBA" id="ARBA00004308"/>
    </source>
</evidence>
<dbReference type="PRINTS" id="PR00261">
    <property type="entry name" value="LDLRECEPTOR"/>
</dbReference>
<evidence type="ECO:0000256" key="8">
    <source>
        <dbReference type="PROSITE-ProRule" id="PRU00124"/>
    </source>
</evidence>
<keyword evidence="4" id="KW-0677">Repeat</keyword>
<keyword evidence="5" id="KW-1133">Transmembrane helix</keyword>
<reference evidence="9" key="2">
    <citation type="submission" date="2021-09" db="EMBL/GenBank/DDBJ databases">
        <authorList>
            <person name="Jia N."/>
            <person name="Wang J."/>
            <person name="Shi W."/>
            <person name="Du L."/>
            <person name="Sun Y."/>
            <person name="Zhan W."/>
            <person name="Jiang J."/>
            <person name="Wang Q."/>
            <person name="Zhang B."/>
            <person name="Ji P."/>
            <person name="Sakyi L.B."/>
            <person name="Cui X."/>
            <person name="Yuan T."/>
            <person name="Jiang B."/>
            <person name="Yang W."/>
            <person name="Lam T.T.-Y."/>
            <person name="Chang Q."/>
            <person name="Ding S."/>
            <person name="Wang X."/>
            <person name="Zhu J."/>
            <person name="Ruan X."/>
            <person name="Zhao L."/>
            <person name="Wei J."/>
            <person name="Que T."/>
            <person name="Du C."/>
            <person name="Cheng J."/>
            <person name="Dai P."/>
            <person name="Han X."/>
            <person name="Huang E."/>
            <person name="Gao Y."/>
            <person name="Liu J."/>
            <person name="Shao H."/>
            <person name="Ye R."/>
            <person name="Li L."/>
            <person name="Wei W."/>
            <person name="Wang X."/>
            <person name="Wang C."/>
            <person name="Huo Q."/>
            <person name="Li W."/>
            <person name="Guo W."/>
            <person name="Chen H."/>
            <person name="Chen S."/>
            <person name="Zhou L."/>
            <person name="Zhou L."/>
            <person name="Ni X."/>
            <person name="Tian J."/>
            <person name="Zhou Y."/>
            <person name="Sheng Y."/>
            <person name="Liu T."/>
            <person name="Pan Y."/>
            <person name="Xia L."/>
            <person name="Li J."/>
            <person name="Zhao F."/>
            <person name="Cao W."/>
        </authorList>
    </citation>
    <scope>NUCLEOTIDE SEQUENCE</scope>
    <source>
        <strain evidence="9">Rsan-2018</strain>
        <tissue evidence="9">Larvae</tissue>
    </source>
</reference>
<feature type="disulfide bond" evidence="8">
    <location>
        <begin position="168"/>
        <end position="186"/>
    </location>
</feature>
<keyword evidence="7 8" id="KW-1015">Disulfide bond</keyword>
<evidence type="ECO:0000256" key="3">
    <source>
        <dbReference type="ARBA" id="ARBA00022692"/>
    </source>
</evidence>
<evidence type="ECO:0000256" key="4">
    <source>
        <dbReference type="ARBA" id="ARBA00022737"/>
    </source>
</evidence>
<dbReference type="VEuPathDB" id="VectorBase:RSAN_052460"/>
<dbReference type="PROSITE" id="PS01209">
    <property type="entry name" value="LDLRA_1"/>
    <property type="match status" value="1"/>
</dbReference>
<protein>
    <submittedName>
        <fullName evidence="9">Uncharacterized protein</fullName>
    </submittedName>
</protein>
<comment type="caution">
    <text evidence="8">Lacks conserved residue(s) required for the propagation of feature annotation.</text>
</comment>
<evidence type="ECO:0000256" key="1">
    <source>
        <dbReference type="ARBA" id="ARBA00004167"/>
    </source>
</evidence>
<proteinExistence type="predicted"/>
<dbReference type="PANTHER" id="PTHR24270:SF62">
    <property type="entry name" value="LOW-DENSITY LIPOPROTEIN RECEPTOR-RELATED PROTEIN 2"/>
    <property type="match status" value="1"/>
</dbReference>
<dbReference type="InterPro" id="IPR002172">
    <property type="entry name" value="LDrepeatLR_classA_rpt"/>
</dbReference>
<dbReference type="PANTHER" id="PTHR24270">
    <property type="entry name" value="LOW-DENSITY LIPOPROTEIN RECEPTOR-RELATED"/>
    <property type="match status" value="1"/>
</dbReference>
<comment type="caution">
    <text evidence="9">The sequence shown here is derived from an EMBL/GenBank/DDBJ whole genome shotgun (WGS) entry which is preliminary data.</text>
</comment>
<dbReference type="PROSITE" id="PS50068">
    <property type="entry name" value="LDLRA_2"/>
    <property type="match status" value="2"/>
</dbReference>
<dbReference type="GO" id="GO:0005886">
    <property type="term" value="C:plasma membrane"/>
    <property type="evidence" value="ECO:0007669"/>
    <property type="project" value="TreeGrafter"/>
</dbReference>
<dbReference type="Pfam" id="PF00057">
    <property type="entry name" value="Ldl_recept_a"/>
    <property type="match status" value="1"/>
</dbReference>
<accession>A0A9D4QDM1</accession>
<evidence type="ECO:0000313" key="9">
    <source>
        <dbReference type="EMBL" id="KAH7976041.1"/>
    </source>
</evidence>
<dbReference type="AlphaFoldDB" id="A0A9D4QDM1"/>
<reference evidence="9" key="1">
    <citation type="journal article" date="2020" name="Cell">
        <title>Large-Scale Comparative Analyses of Tick Genomes Elucidate Their Genetic Diversity and Vector Capacities.</title>
        <authorList>
            <consortium name="Tick Genome and Microbiome Consortium (TIGMIC)"/>
            <person name="Jia N."/>
            <person name="Wang J."/>
            <person name="Shi W."/>
            <person name="Du L."/>
            <person name="Sun Y."/>
            <person name="Zhan W."/>
            <person name="Jiang J.F."/>
            <person name="Wang Q."/>
            <person name="Zhang B."/>
            <person name="Ji P."/>
            <person name="Bell-Sakyi L."/>
            <person name="Cui X.M."/>
            <person name="Yuan T.T."/>
            <person name="Jiang B.G."/>
            <person name="Yang W.F."/>
            <person name="Lam T.T."/>
            <person name="Chang Q.C."/>
            <person name="Ding S.J."/>
            <person name="Wang X.J."/>
            <person name="Zhu J.G."/>
            <person name="Ruan X.D."/>
            <person name="Zhao L."/>
            <person name="Wei J.T."/>
            <person name="Ye R.Z."/>
            <person name="Que T.C."/>
            <person name="Du C.H."/>
            <person name="Zhou Y.H."/>
            <person name="Cheng J.X."/>
            <person name="Dai P.F."/>
            <person name="Guo W.B."/>
            <person name="Han X.H."/>
            <person name="Huang E.J."/>
            <person name="Li L.F."/>
            <person name="Wei W."/>
            <person name="Gao Y.C."/>
            <person name="Liu J.Z."/>
            <person name="Shao H.Z."/>
            <person name="Wang X."/>
            <person name="Wang C.C."/>
            <person name="Yang T.C."/>
            <person name="Huo Q.B."/>
            <person name="Li W."/>
            <person name="Chen H.Y."/>
            <person name="Chen S.E."/>
            <person name="Zhou L.G."/>
            <person name="Ni X.B."/>
            <person name="Tian J.H."/>
            <person name="Sheng Y."/>
            <person name="Liu T."/>
            <person name="Pan Y.S."/>
            <person name="Xia L.Y."/>
            <person name="Li J."/>
            <person name="Zhao F."/>
            <person name="Cao W.C."/>
        </authorList>
    </citation>
    <scope>NUCLEOTIDE SEQUENCE</scope>
    <source>
        <strain evidence="9">Rsan-2018</strain>
    </source>
</reference>
<feature type="disulfide bond" evidence="8">
    <location>
        <begin position="100"/>
        <end position="115"/>
    </location>
</feature>
<dbReference type="CDD" id="cd00112">
    <property type="entry name" value="LDLa"/>
    <property type="match status" value="2"/>
</dbReference>
<keyword evidence="6" id="KW-0472">Membrane</keyword>
<keyword evidence="3" id="KW-0812">Transmembrane</keyword>
<gene>
    <name evidence="9" type="ORF">HPB52_008464</name>
</gene>
<dbReference type="SMART" id="SM00192">
    <property type="entry name" value="LDLa"/>
    <property type="match status" value="2"/>
</dbReference>
<dbReference type="EMBL" id="JABSTV010001246">
    <property type="protein sequence ID" value="KAH7976041.1"/>
    <property type="molecule type" value="Genomic_DNA"/>
</dbReference>
<dbReference type="InterPro" id="IPR050685">
    <property type="entry name" value="LDLR"/>
</dbReference>
<dbReference type="GO" id="GO:0016192">
    <property type="term" value="P:vesicle-mediated transport"/>
    <property type="evidence" value="ECO:0007669"/>
    <property type="project" value="UniProtKB-ARBA"/>
</dbReference>
<keyword evidence="10" id="KW-1185">Reference proteome</keyword>
<dbReference type="InterPro" id="IPR036055">
    <property type="entry name" value="LDL_receptor-like_sf"/>
</dbReference>